<name>A0A317DYQ1_9PROT</name>
<reference evidence="4 5" key="1">
    <citation type="submission" date="2018-05" db="EMBL/GenBank/DDBJ databases">
        <title>Zavarzinia sp. HR-AS.</title>
        <authorList>
            <person name="Lee Y."/>
            <person name="Jeon C.O."/>
        </authorList>
    </citation>
    <scope>NUCLEOTIDE SEQUENCE [LARGE SCALE GENOMIC DNA]</scope>
    <source>
        <strain evidence="4 5">HR-AS</strain>
    </source>
</reference>
<keyword evidence="5" id="KW-1185">Reference proteome</keyword>
<dbReference type="InterPro" id="IPR029058">
    <property type="entry name" value="AB_hydrolase_fold"/>
</dbReference>
<sequence length="298" mass="32675">MRENIEFRTEDGVTLRGWFYPAQGVAGPAPTIVMAHGFSAVREMHLDDFAEYFSRHGLACLVYDHRNLGASDGSPHGHVDPVAQIRGYRDAISHAETLPGVDPARIGIWGSSYSGGHVLVVAAIDRRVKAVVSQVPLVGGLEAARRLIRGDYWAGLRANFDADRRARLQGAAPAMIPVVDEGNGPSALPTPDSWAFFDNHRRTHPDTTWVNAVTLHSVELFAEYEPWPHIPRIGPTPLMMVVARDDHLTPADMTLAAYETALEPKSLLVLPCGHFDAYTGAMFARSAPAQADWFSRHL</sequence>
<keyword evidence="1" id="KW-0378">Hydrolase</keyword>
<dbReference type="Pfam" id="PF00561">
    <property type="entry name" value="Abhydrolase_1"/>
    <property type="match status" value="1"/>
</dbReference>
<organism evidence="4 5">
    <name type="scientific">Zavarzinia aquatilis</name>
    <dbReference type="NCBI Taxonomy" id="2211142"/>
    <lineage>
        <taxon>Bacteria</taxon>
        <taxon>Pseudomonadati</taxon>
        <taxon>Pseudomonadota</taxon>
        <taxon>Alphaproteobacteria</taxon>
        <taxon>Rhodospirillales</taxon>
        <taxon>Zavarziniaceae</taxon>
        <taxon>Zavarzinia</taxon>
    </lineage>
</organism>
<dbReference type="PANTHER" id="PTHR22946:SF9">
    <property type="entry name" value="POLYKETIDE TRANSFERASE AF380"/>
    <property type="match status" value="1"/>
</dbReference>
<dbReference type="OrthoDB" id="9805123at2"/>
<comment type="similarity">
    <text evidence="2">Belongs to the AB hydrolase superfamily. FUS2 hydrolase family.</text>
</comment>
<feature type="domain" description="AB hydrolase-1" evidence="3">
    <location>
        <begin position="30"/>
        <end position="280"/>
    </location>
</feature>
<dbReference type="AlphaFoldDB" id="A0A317DYQ1"/>
<dbReference type="GO" id="GO:0052689">
    <property type="term" value="F:carboxylic ester hydrolase activity"/>
    <property type="evidence" value="ECO:0007669"/>
    <property type="project" value="UniProtKB-ARBA"/>
</dbReference>
<dbReference type="EMBL" id="QGLE01000017">
    <property type="protein sequence ID" value="PWR18133.1"/>
    <property type="molecule type" value="Genomic_DNA"/>
</dbReference>
<dbReference type="SUPFAM" id="SSF53474">
    <property type="entry name" value="alpha/beta-Hydrolases"/>
    <property type="match status" value="1"/>
</dbReference>
<evidence type="ECO:0000259" key="3">
    <source>
        <dbReference type="Pfam" id="PF00561"/>
    </source>
</evidence>
<evidence type="ECO:0000313" key="5">
    <source>
        <dbReference type="Proteomes" id="UP000245461"/>
    </source>
</evidence>
<accession>A0A317DYQ1</accession>
<gene>
    <name evidence="4" type="ORF">DKG74_20025</name>
</gene>
<dbReference type="Proteomes" id="UP000245461">
    <property type="component" value="Unassembled WGS sequence"/>
</dbReference>
<dbReference type="InterPro" id="IPR000073">
    <property type="entry name" value="AB_hydrolase_1"/>
</dbReference>
<dbReference type="Gene3D" id="1.10.10.800">
    <property type="match status" value="1"/>
</dbReference>
<proteinExistence type="inferred from homology"/>
<evidence type="ECO:0000256" key="1">
    <source>
        <dbReference type="ARBA" id="ARBA00022801"/>
    </source>
</evidence>
<comment type="caution">
    <text evidence="4">The sequence shown here is derived from an EMBL/GenBank/DDBJ whole genome shotgun (WGS) entry which is preliminary data.</text>
</comment>
<dbReference type="Gene3D" id="3.40.50.1820">
    <property type="entry name" value="alpha/beta hydrolase"/>
    <property type="match status" value="1"/>
</dbReference>
<protein>
    <submittedName>
        <fullName evidence="4">Acetylxylan esterase</fullName>
    </submittedName>
</protein>
<dbReference type="RefSeq" id="WP_109907952.1">
    <property type="nucleotide sequence ID" value="NZ_QGLE01000017.1"/>
</dbReference>
<dbReference type="PANTHER" id="PTHR22946">
    <property type="entry name" value="DIENELACTONE HYDROLASE DOMAIN-CONTAINING PROTEIN-RELATED"/>
    <property type="match status" value="1"/>
</dbReference>
<evidence type="ECO:0000256" key="2">
    <source>
        <dbReference type="ARBA" id="ARBA00038115"/>
    </source>
</evidence>
<dbReference type="InterPro" id="IPR050261">
    <property type="entry name" value="FrsA_esterase"/>
</dbReference>
<evidence type="ECO:0000313" key="4">
    <source>
        <dbReference type="EMBL" id="PWR18133.1"/>
    </source>
</evidence>